<evidence type="ECO:0000313" key="3">
    <source>
        <dbReference type="EMBL" id="KAL3073089.1"/>
    </source>
</evidence>
<dbReference type="EMBL" id="JBICBT010001324">
    <property type="protein sequence ID" value="KAL3073089.1"/>
    <property type="molecule type" value="Genomic_DNA"/>
</dbReference>
<sequence length="85" mass="9682">MLCRLPFVFAFISVLFVSTILAQWWGDMSPGTADHHTSGTILQQNGGNTMRNDGHNEYYSNHNAWNNPNAWNGVQWPAFPNFGRR</sequence>
<keyword evidence="4" id="KW-1185">Reference proteome</keyword>
<evidence type="ECO:0000313" key="4">
    <source>
        <dbReference type="Proteomes" id="UP001620626"/>
    </source>
</evidence>
<evidence type="ECO:0008006" key="5">
    <source>
        <dbReference type="Google" id="ProtNLM"/>
    </source>
</evidence>
<feature type="compositionally biased region" description="Polar residues" evidence="1">
    <location>
        <begin position="38"/>
        <end position="51"/>
    </location>
</feature>
<name>A0ABD2HZ75_9BILA</name>
<proteinExistence type="predicted"/>
<organism evidence="3 4">
    <name type="scientific">Heterodera trifolii</name>
    <dbReference type="NCBI Taxonomy" id="157864"/>
    <lineage>
        <taxon>Eukaryota</taxon>
        <taxon>Metazoa</taxon>
        <taxon>Ecdysozoa</taxon>
        <taxon>Nematoda</taxon>
        <taxon>Chromadorea</taxon>
        <taxon>Rhabditida</taxon>
        <taxon>Tylenchina</taxon>
        <taxon>Tylenchomorpha</taxon>
        <taxon>Tylenchoidea</taxon>
        <taxon>Heteroderidae</taxon>
        <taxon>Heteroderinae</taxon>
        <taxon>Heterodera</taxon>
    </lineage>
</organism>
<gene>
    <name evidence="3" type="ORF">niasHT_035365</name>
</gene>
<accession>A0ABD2HZ75</accession>
<feature type="region of interest" description="Disordered" evidence="1">
    <location>
        <begin position="35"/>
        <end position="55"/>
    </location>
</feature>
<reference evidence="3 4" key="1">
    <citation type="submission" date="2024-10" db="EMBL/GenBank/DDBJ databases">
        <authorList>
            <person name="Kim D."/>
        </authorList>
    </citation>
    <scope>NUCLEOTIDE SEQUENCE [LARGE SCALE GENOMIC DNA]</scope>
    <source>
        <strain evidence="3">BH-2024</strain>
    </source>
</reference>
<evidence type="ECO:0000256" key="1">
    <source>
        <dbReference type="SAM" id="MobiDB-lite"/>
    </source>
</evidence>
<dbReference type="Proteomes" id="UP001620626">
    <property type="component" value="Unassembled WGS sequence"/>
</dbReference>
<keyword evidence="2" id="KW-0732">Signal</keyword>
<dbReference type="AlphaFoldDB" id="A0ABD2HZ75"/>
<protein>
    <recommendedName>
        <fullName evidence="5">Gland protein</fullName>
    </recommendedName>
</protein>
<comment type="caution">
    <text evidence="3">The sequence shown here is derived from an EMBL/GenBank/DDBJ whole genome shotgun (WGS) entry which is preliminary data.</text>
</comment>
<evidence type="ECO:0000256" key="2">
    <source>
        <dbReference type="SAM" id="SignalP"/>
    </source>
</evidence>
<feature type="signal peptide" evidence="2">
    <location>
        <begin position="1"/>
        <end position="22"/>
    </location>
</feature>
<feature type="chain" id="PRO_5044876149" description="Gland protein" evidence="2">
    <location>
        <begin position="23"/>
        <end position="85"/>
    </location>
</feature>